<reference evidence="1 2" key="1">
    <citation type="journal article" date="2018" name="Front. Plant Sci.">
        <title>Red Clover (Trifolium pratense) and Zigzag Clover (T. medium) - A Picture of Genomic Similarities and Differences.</title>
        <authorList>
            <person name="Dluhosova J."/>
            <person name="Istvanek J."/>
            <person name="Nedelnik J."/>
            <person name="Repkova J."/>
        </authorList>
    </citation>
    <scope>NUCLEOTIDE SEQUENCE [LARGE SCALE GENOMIC DNA]</scope>
    <source>
        <strain evidence="2">cv. 10/8</strain>
        <tissue evidence="1">Leaf</tissue>
    </source>
</reference>
<name>A0A392UNC2_9FABA</name>
<dbReference type="AlphaFoldDB" id="A0A392UNC2"/>
<evidence type="ECO:0000313" key="2">
    <source>
        <dbReference type="Proteomes" id="UP000265520"/>
    </source>
</evidence>
<dbReference type="EMBL" id="LXQA010874435">
    <property type="protein sequence ID" value="MCI75071.1"/>
    <property type="molecule type" value="Genomic_DNA"/>
</dbReference>
<feature type="non-terminal residue" evidence="1">
    <location>
        <position position="56"/>
    </location>
</feature>
<sequence length="56" mass="6680">MLRNTNRAVFGTEDWVTEAFLVELCTNCSPTTYHRLLRLRVDHRITIDKDEQEELE</sequence>
<keyword evidence="2" id="KW-1185">Reference proteome</keyword>
<evidence type="ECO:0000313" key="1">
    <source>
        <dbReference type="EMBL" id="MCI75071.1"/>
    </source>
</evidence>
<comment type="caution">
    <text evidence="1">The sequence shown here is derived from an EMBL/GenBank/DDBJ whole genome shotgun (WGS) entry which is preliminary data.</text>
</comment>
<protein>
    <submittedName>
        <fullName evidence="1">Uncharacterized protein</fullName>
    </submittedName>
</protein>
<accession>A0A392UNC2</accession>
<organism evidence="1 2">
    <name type="scientific">Trifolium medium</name>
    <dbReference type="NCBI Taxonomy" id="97028"/>
    <lineage>
        <taxon>Eukaryota</taxon>
        <taxon>Viridiplantae</taxon>
        <taxon>Streptophyta</taxon>
        <taxon>Embryophyta</taxon>
        <taxon>Tracheophyta</taxon>
        <taxon>Spermatophyta</taxon>
        <taxon>Magnoliopsida</taxon>
        <taxon>eudicotyledons</taxon>
        <taxon>Gunneridae</taxon>
        <taxon>Pentapetalae</taxon>
        <taxon>rosids</taxon>
        <taxon>fabids</taxon>
        <taxon>Fabales</taxon>
        <taxon>Fabaceae</taxon>
        <taxon>Papilionoideae</taxon>
        <taxon>50 kb inversion clade</taxon>
        <taxon>NPAAA clade</taxon>
        <taxon>Hologalegina</taxon>
        <taxon>IRL clade</taxon>
        <taxon>Trifolieae</taxon>
        <taxon>Trifolium</taxon>
    </lineage>
</organism>
<proteinExistence type="predicted"/>
<dbReference type="Proteomes" id="UP000265520">
    <property type="component" value="Unassembled WGS sequence"/>
</dbReference>